<dbReference type="RefSeq" id="WP_071065732.1">
    <property type="nucleotide sequence ID" value="NZ_MAXA01000237.1"/>
</dbReference>
<evidence type="ECO:0000313" key="2">
    <source>
        <dbReference type="Proteomes" id="UP000179769"/>
    </source>
</evidence>
<reference evidence="2" key="1">
    <citation type="submission" date="2016-07" db="EMBL/GenBank/DDBJ databases">
        <title>Frankia sp. NRRL B-16219 Genome sequencing.</title>
        <authorList>
            <person name="Ghodhbane-Gtari F."/>
            <person name="Swanson E."/>
            <person name="Gueddou A."/>
            <person name="Louati M."/>
            <person name="Nouioui I."/>
            <person name="Hezbri K."/>
            <person name="Abebe-Akele F."/>
            <person name="Simpson S."/>
            <person name="Morris K."/>
            <person name="Thomas K."/>
            <person name="Gtari M."/>
            <person name="Tisa L.S."/>
        </authorList>
    </citation>
    <scope>NUCLEOTIDE SEQUENCE [LARGE SCALE GENOMIC DNA]</scope>
    <source>
        <strain evidence="2">NRRL B-16219</strain>
    </source>
</reference>
<sequence>MRAVNGDDRYRSCPSWCQEPAGHLRPEPDGPGDYHMADIALIDLPEMDGMRADVFELAVRVEQYVTHVTVYPPVITLGSGDVDDPDREGFTADEVEGLVVALQRAIATLRGGSDGPVSSPDGS</sequence>
<protein>
    <submittedName>
        <fullName evidence="1">Uncharacterized protein</fullName>
    </submittedName>
</protein>
<gene>
    <name evidence="1" type="ORF">BBK14_23660</name>
</gene>
<proteinExistence type="predicted"/>
<evidence type="ECO:0000313" key="1">
    <source>
        <dbReference type="EMBL" id="OHV23981.1"/>
    </source>
</evidence>
<name>A0A1S1PRV5_9ACTN</name>
<comment type="caution">
    <text evidence="1">The sequence shown here is derived from an EMBL/GenBank/DDBJ whole genome shotgun (WGS) entry which is preliminary data.</text>
</comment>
<dbReference type="AlphaFoldDB" id="A0A1S1PRV5"/>
<dbReference type="EMBL" id="MAXA01000237">
    <property type="protein sequence ID" value="OHV23981.1"/>
    <property type="molecule type" value="Genomic_DNA"/>
</dbReference>
<dbReference type="OrthoDB" id="3215986at2"/>
<organism evidence="1 2">
    <name type="scientific">Parafrankia soli</name>
    <dbReference type="NCBI Taxonomy" id="2599596"/>
    <lineage>
        <taxon>Bacteria</taxon>
        <taxon>Bacillati</taxon>
        <taxon>Actinomycetota</taxon>
        <taxon>Actinomycetes</taxon>
        <taxon>Frankiales</taxon>
        <taxon>Frankiaceae</taxon>
        <taxon>Parafrankia</taxon>
    </lineage>
</organism>
<keyword evidence="2" id="KW-1185">Reference proteome</keyword>
<dbReference type="Proteomes" id="UP000179769">
    <property type="component" value="Unassembled WGS sequence"/>
</dbReference>
<accession>A0A1S1PRV5</accession>